<dbReference type="InterPro" id="IPR036439">
    <property type="entry name" value="Dockerin_dom_sf"/>
</dbReference>
<dbReference type="SUPFAM" id="SSF63446">
    <property type="entry name" value="Type I dockerin domain"/>
    <property type="match status" value="1"/>
</dbReference>
<evidence type="ECO:0000313" key="2">
    <source>
        <dbReference type="EMBL" id="PWB75159.1"/>
    </source>
</evidence>
<sequence>MRLVAGPIGVAALAVAALFINPTATDARGLPETGRPKSATPPSALNAPTFCAATHDVGAIALGVTNAGTTGAGFYPQPSPTDCFTGLLVPGCQFPKESTIDHLFGATLWVGTVVDGDTLVSVGTDGWQWCREFNPNQAPPDHMIYRSIYGPDAEHAVSEEDFISVYTDTFTSGVGELCDDIIDHRPHKPLPVEVTEKSYAWSIDQVSKVVFVELGIRNIGTKTLNDAYVGLYVDADVGSTLGQPYRDDLAGLLRIDRDSNGCGVDHTPILVPYIGDNDGDPGTMYPAPSVIGLTFIRVPRDSAKYSFQWWQSNGDVRMDWGPRRKDLLRDFGTGGKGTPEGDRNKYFMMSSGEQDYDQARTYSIQPTDPVWEYPDEALSVNISHGNDARFLFSVGPFTVEPQQELPLVYAWVVGDSVHRDPTNLQYLPEHPDTYLANLDFSDLTRSVRAAHRFYDNPGVDTDQDGYMGPYVTCCFESTLVTPDIYGCTFADTVFTAGDGFADWSTYTPPCCFGRTGNVNETGIVDLSDLSALISYLTGGGYVPPCPEAANVNGADIIDLTDLTGLVSYLTGAGYMRPRCP</sequence>
<reference evidence="2 3" key="1">
    <citation type="journal article" date="2018" name="ISME J.">
        <title>A methanotrophic archaeon couples anaerobic oxidation of methane to Fe(III) reduction.</title>
        <authorList>
            <person name="Cai C."/>
            <person name="Leu A.O."/>
            <person name="Xie G.J."/>
            <person name="Guo J."/>
            <person name="Feng Y."/>
            <person name="Zhao J.X."/>
            <person name="Tyson G.W."/>
            <person name="Yuan Z."/>
            <person name="Hu S."/>
        </authorList>
    </citation>
    <scope>NUCLEOTIDE SEQUENCE [LARGE SCALE GENOMIC DNA]</scope>
    <source>
        <strain evidence="2">FeB_12</strain>
    </source>
</reference>
<comment type="caution">
    <text evidence="2">The sequence shown here is derived from an EMBL/GenBank/DDBJ whole genome shotgun (WGS) entry which is preliminary data.</text>
</comment>
<keyword evidence="1" id="KW-0732">Signal</keyword>
<proteinExistence type="predicted"/>
<dbReference type="GO" id="GO:0000272">
    <property type="term" value="P:polysaccharide catabolic process"/>
    <property type="evidence" value="ECO:0007669"/>
    <property type="project" value="InterPro"/>
</dbReference>
<protein>
    <recommendedName>
        <fullName evidence="4">Dockerin domain-containing protein</fullName>
    </recommendedName>
</protein>
<organism evidence="2 3">
    <name type="scientific">candidate division GN15 bacterium</name>
    <dbReference type="NCBI Taxonomy" id="2072418"/>
    <lineage>
        <taxon>Bacteria</taxon>
        <taxon>candidate division GN15</taxon>
    </lineage>
</organism>
<evidence type="ECO:0000256" key="1">
    <source>
        <dbReference type="SAM" id="SignalP"/>
    </source>
</evidence>
<feature type="signal peptide" evidence="1">
    <location>
        <begin position="1"/>
        <end position="27"/>
    </location>
</feature>
<dbReference type="Gene3D" id="1.10.1330.10">
    <property type="entry name" value="Dockerin domain"/>
    <property type="match status" value="1"/>
</dbReference>
<dbReference type="Proteomes" id="UP000250918">
    <property type="component" value="Unassembled WGS sequence"/>
</dbReference>
<feature type="chain" id="PRO_5032893225" description="Dockerin domain-containing protein" evidence="1">
    <location>
        <begin position="28"/>
        <end position="580"/>
    </location>
</feature>
<dbReference type="AlphaFoldDB" id="A0A855XBG2"/>
<name>A0A855XBG2_9BACT</name>
<accession>A0A855XBG2</accession>
<evidence type="ECO:0000313" key="3">
    <source>
        <dbReference type="Proteomes" id="UP000250918"/>
    </source>
</evidence>
<dbReference type="EMBL" id="PQAP01000013">
    <property type="protein sequence ID" value="PWB75159.1"/>
    <property type="molecule type" value="Genomic_DNA"/>
</dbReference>
<evidence type="ECO:0008006" key="4">
    <source>
        <dbReference type="Google" id="ProtNLM"/>
    </source>
</evidence>
<gene>
    <name evidence="2" type="ORF">C3F09_02995</name>
</gene>